<dbReference type="GO" id="GO:0005975">
    <property type="term" value="P:carbohydrate metabolic process"/>
    <property type="evidence" value="ECO:0007669"/>
    <property type="project" value="InterPro"/>
</dbReference>
<dbReference type="SUPFAM" id="SSF88713">
    <property type="entry name" value="Glycoside hydrolase/deacetylase"/>
    <property type="match status" value="1"/>
</dbReference>
<dbReference type="AlphaFoldDB" id="A0A4Z0R672"/>
<reference evidence="6 7" key="1">
    <citation type="submission" date="2019-03" db="EMBL/GenBank/DDBJ databases">
        <title>Draft Genome Sequence of Desulfosporosinus fructosivorans Strain 63.6F, Isolated from Marine Sediment in the Baltic Sea.</title>
        <authorList>
            <person name="Hausmann B."/>
            <person name="Vandieken V."/>
            <person name="Pjevac P."/>
            <person name="Schreck K."/>
            <person name="Herbold C.W."/>
            <person name="Loy A."/>
        </authorList>
    </citation>
    <scope>NUCLEOTIDE SEQUENCE [LARGE SCALE GENOMIC DNA]</scope>
    <source>
        <strain evidence="6 7">63.6F</strain>
    </source>
</reference>
<keyword evidence="7" id="KW-1185">Reference proteome</keyword>
<feature type="domain" description="NodB homology" evidence="5">
    <location>
        <begin position="126"/>
        <end position="287"/>
    </location>
</feature>
<keyword evidence="2 4" id="KW-0732">Signal</keyword>
<comment type="caution">
    <text evidence="6">The sequence shown here is derived from an EMBL/GenBank/DDBJ whole genome shotgun (WGS) entry which is preliminary data.</text>
</comment>
<feature type="signal peptide" evidence="4">
    <location>
        <begin position="1"/>
        <end position="26"/>
    </location>
</feature>
<gene>
    <name evidence="6" type="ORF">E4K67_14330</name>
</gene>
<accession>A0A4Z0R672</accession>
<dbReference type="PANTHER" id="PTHR34216:SF3">
    <property type="entry name" value="POLY-BETA-1,6-N-ACETYL-D-GLUCOSAMINE N-DEACETYLASE"/>
    <property type="match status" value="1"/>
</dbReference>
<evidence type="ECO:0000313" key="7">
    <source>
        <dbReference type="Proteomes" id="UP000298460"/>
    </source>
</evidence>
<evidence type="ECO:0000256" key="3">
    <source>
        <dbReference type="SAM" id="MobiDB-lite"/>
    </source>
</evidence>
<organism evidence="6 7">
    <name type="scientific">Desulfosporosinus fructosivorans</name>
    <dbReference type="NCBI Taxonomy" id="2018669"/>
    <lineage>
        <taxon>Bacteria</taxon>
        <taxon>Bacillati</taxon>
        <taxon>Bacillota</taxon>
        <taxon>Clostridia</taxon>
        <taxon>Eubacteriales</taxon>
        <taxon>Desulfitobacteriaceae</taxon>
        <taxon>Desulfosporosinus</taxon>
    </lineage>
</organism>
<dbReference type="InterPro" id="IPR011330">
    <property type="entry name" value="Glyco_hydro/deAcase_b/a-brl"/>
</dbReference>
<feature type="chain" id="PRO_5021281410" evidence="4">
    <location>
        <begin position="27"/>
        <end position="287"/>
    </location>
</feature>
<evidence type="ECO:0000313" key="6">
    <source>
        <dbReference type="EMBL" id="TGE37875.1"/>
    </source>
</evidence>
<dbReference type="GO" id="GO:0016810">
    <property type="term" value="F:hydrolase activity, acting on carbon-nitrogen (but not peptide) bonds"/>
    <property type="evidence" value="ECO:0007669"/>
    <property type="project" value="InterPro"/>
</dbReference>
<proteinExistence type="predicted"/>
<comment type="subcellular location">
    <subcellularLocation>
        <location evidence="1">Secreted</location>
    </subcellularLocation>
</comment>
<dbReference type="PROSITE" id="PS51677">
    <property type="entry name" value="NODB"/>
    <property type="match status" value="1"/>
</dbReference>
<dbReference type="EMBL" id="SPQQ01000004">
    <property type="protein sequence ID" value="TGE37875.1"/>
    <property type="molecule type" value="Genomic_DNA"/>
</dbReference>
<dbReference type="OrthoDB" id="9778320at2"/>
<dbReference type="GO" id="GO:0005576">
    <property type="term" value="C:extracellular region"/>
    <property type="evidence" value="ECO:0007669"/>
    <property type="project" value="UniProtKB-SubCell"/>
</dbReference>
<sequence>MEKKILGALLLILLLFGSSGCTRPQASPTPQATPIPQTQSTMITPSNDTYQAELLNNPPKPLNASENQAVPILYYHSVMQENGNELRMPPKEFDNQMAYLKNKGFQSISLDQLYQATYNGGALPIKPFVITFDDGYLDNYTTAFPILAKYEFTATVFMVTSYINGEGYMSWHQLKELVANGWEIEGHTTSHPYLTRINYSTLLSELNSSKELLEKELGRPANFFAYPYGDLNDNVVQSLKNTGYMMAVTTERGWADVKADAWRVQRIYCFASMGMNEFTRRMQNPKY</sequence>
<dbReference type="PANTHER" id="PTHR34216">
    <property type="match status" value="1"/>
</dbReference>
<dbReference type="RefSeq" id="WP_135547802.1">
    <property type="nucleotide sequence ID" value="NZ_SPQQ01000004.1"/>
</dbReference>
<evidence type="ECO:0000259" key="5">
    <source>
        <dbReference type="PROSITE" id="PS51677"/>
    </source>
</evidence>
<evidence type="ECO:0000256" key="4">
    <source>
        <dbReference type="SAM" id="SignalP"/>
    </source>
</evidence>
<feature type="region of interest" description="Disordered" evidence="3">
    <location>
        <begin position="23"/>
        <end position="43"/>
    </location>
</feature>
<name>A0A4Z0R672_9FIRM</name>
<evidence type="ECO:0000256" key="1">
    <source>
        <dbReference type="ARBA" id="ARBA00004613"/>
    </source>
</evidence>
<dbReference type="Gene3D" id="3.20.20.370">
    <property type="entry name" value="Glycoside hydrolase/deacetylase"/>
    <property type="match status" value="1"/>
</dbReference>
<dbReference type="CDD" id="cd10918">
    <property type="entry name" value="CE4_NodB_like_5s_6s"/>
    <property type="match status" value="1"/>
</dbReference>
<protein>
    <submittedName>
        <fullName evidence="6">Polysaccharide deacetylase family protein</fullName>
    </submittedName>
</protein>
<dbReference type="Proteomes" id="UP000298460">
    <property type="component" value="Unassembled WGS sequence"/>
</dbReference>
<dbReference type="InterPro" id="IPR051398">
    <property type="entry name" value="Polysacch_Deacetylase"/>
</dbReference>
<dbReference type="Pfam" id="PF01522">
    <property type="entry name" value="Polysacc_deac_1"/>
    <property type="match status" value="1"/>
</dbReference>
<dbReference type="PROSITE" id="PS51257">
    <property type="entry name" value="PROKAR_LIPOPROTEIN"/>
    <property type="match status" value="1"/>
</dbReference>
<feature type="compositionally biased region" description="Low complexity" evidence="3">
    <location>
        <begin position="24"/>
        <end position="41"/>
    </location>
</feature>
<dbReference type="InterPro" id="IPR002509">
    <property type="entry name" value="NODB_dom"/>
</dbReference>
<evidence type="ECO:0000256" key="2">
    <source>
        <dbReference type="ARBA" id="ARBA00022729"/>
    </source>
</evidence>